<reference evidence="9" key="1">
    <citation type="submission" date="2014-08" db="EMBL/GenBank/DDBJ databases">
        <authorList>
            <person name="Falentin Helene"/>
        </authorList>
    </citation>
    <scope>NUCLEOTIDE SEQUENCE</scope>
</reference>
<dbReference type="KEGG" id="pfre:RM25_0883"/>
<feature type="domain" description="RecX second three-helical" evidence="7">
    <location>
        <begin position="101"/>
        <end position="142"/>
    </location>
</feature>
<dbReference type="PANTHER" id="PTHR33602">
    <property type="entry name" value="REGULATORY PROTEIN RECX FAMILY PROTEIN"/>
    <property type="match status" value="1"/>
</dbReference>
<evidence type="ECO:0000256" key="3">
    <source>
        <dbReference type="ARBA" id="ARBA00018111"/>
    </source>
</evidence>
<evidence type="ECO:0000259" key="8">
    <source>
        <dbReference type="Pfam" id="PF21982"/>
    </source>
</evidence>
<comment type="subcellular location">
    <subcellularLocation>
        <location evidence="1 5">Cytoplasm</location>
    </subcellularLocation>
</comment>
<evidence type="ECO:0000256" key="4">
    <source>
        <dbReference type="ARBA" id="ARBA00022490"/>
    </source>
</evidence>
<feature type="domain" description="RecX first three-helical" evidence="8">
    <location>
        <begin position="54"/>
        <end position="93"/>
    </location>
</feature>
<evidence type="ECO:0000313" key="9">
    <source>
        <dbReference type="EMBL" id="CEP25816.1"/>
    </source>
</evidence>
<dbReference type="HAMAP" id="MF_01114">
    <property type="entry name" value="RecX"/>
    <property type="match status" value="1"/>
</dbReference>
<dbReference type="EMBL" id="LM676387">
    <property type="protein sequence ID" value="CEP25816.1"/>
    <property type="molecule type" value="Genomic_DNA"/>
</dbReference>
<dbReference type="PANTHER" id="PTHR33602:SF1">
    <property type="entry name" value="REGULATORY PROTEIN RECX FAMILY PROTEIN"/>
    <property type="match status" value="1"/>
</dbReference>
<comment type="similarity">
    <text evidence="2 5">Belongs to the RecX family.</text>
</comment>
<dbReference type="RefSeq" id="WP_013161198.1">
    <property type="nucleotide sequence ID" value="NZ_CP010341.1"/>
</dbReference>
<dbReference type="InterPro" id="IPR053926">
    <property type="entry name" value="RecX_HTH_1st"/>
</dbReference>
<name>A0A068VSB0_PROFF</name>
<dbReference type="InterPro" id="IPR053924">
    <property type="entry name" value="RecX_HTH_2nd"/>
</dbReference>
<dbReference type="GO" id="GO:0006282">
    <property type="term" value="P:regulation of DNA repair"/>
    <property type="evidence" value="ECO:0007669"/>
    <property type="project" value="UniProtKB-UniRule"/>
</dbReference>
<dbReference type="InterPro" id="IPR003783">
    <property type="entry name" value="Regulatory_RecX"/>
</dbReference>
<evidence type="ECO:0000256" key="5">
    <source>
        <dbReference type="HAMAP-Rule" id="MF_01114"/>
    </source>
</evidence>
<evidence type="ECO:0000259" key="7">
    <source>
        <dbReference type="Pfam" id="PF02631"/>
    </source>
</evidence>
<evidence type="ECO:0000256" key="2">
    <source>
        <dbReference type="ARBA" id="ARBA00009695"/>
    </source>
</evidence>
<organism evidence="9">
    <name type="scientific">Propionibacterium freudenreichii subsp. freudenreichii</name>
    <dbReference type="NCBI Taxonomy" id="66712"/>
    <lineage>
        <taxon>Bacteria</taxon>
        <taxon>Bacillati</taxon>
        <taxon>Actinomycetota</taxon>
        <taxon>Actinomycetes</taxon>
        <taxon>Propionibacteriales</taxon>
        <taxon>Propionibacteriaceae</taxon>
        <taxon>Propionibacterium</taxon>
    </lineage>
</organism>
<dbReference type="InterPro" id="IPR036388">
    <property type="entry name" value="WH-like_DNA-bd_sf"/>
</dbReference>
<dbReference type="AlphaFoldDB" id="A0A068VSB0"/>
<evidence type="ECO:0000256" key="1">
    <source>
        <dbReference type="ARBA" id="ARBA00004496"/>
    </source>
</evidence>
<dbReference type="Gene3D" id="1.10.10.10">
    <property type="entry name" value="Winged helix-like DNA-binding domain superfamily/Winged helix DNA-binding domain"/>
    <property type="match status" value="1"/>
</dbReference>
<dbReference type="Pfam" id="PF21982">
    <property type="entry name" value="RecX_HTH1"/>
    <property type="match status" value="1"/>
</dbReference>
<keyword evidence="4 5" id="KW-0963">Cytoplasm</keyword>
<accession>A0A068VSB0</accession>
<comment type="function">
    <text evidence="5">Modulates RecA activity.</text>
</comment>
<dbReference type="GeneID" id="61222033"/>
<protein>
    <recommendedName>
        <fullName evidence="3 5">Regulatory protein RecX</fullName>
    </recommendedName>
</protein>
<dbReference type="Pfam" id="PF02631">
    <property type="entry name" value="RecX_HTH2"/>
    <property type="match status" value="1"/>
</dbReference>
<dbReference type="PATRIC" id="fig|66712.6.peg.908"/>
<feature type="region of interest" description="Disordered" evidence="6">
    <location>
        <begin position="23"/>
        <end position="49"/>
    </location>
</feature>
<dbReference type="GO" id="GO:0005737">
    <property type="term" value="C:cytoplasm"/>
    <property type="evidence" value="ECO:0007669"/>
    <property type="project" value="UniProtKB-SubCell"/>
</dbReference>
<gene>
    <name evidence="5 9" type="primary">recX</name>
    <name evidence="9" type="ORF">PFCIRM138_02525</name>
</gene>
<evidence type="ECO:0000256" key="6">
    <source>
        <dbReference type="SAM" id="MobiDB-lite"/>
    </source>
</evidence>
<sequence length="204" mass="22555">MVGDSGSAAAKIDELARLISDVAARTPAEHDASPTASGKRGAAPSGRASEVASAKEIALRRVDRRDYSRGELTDYLVRKRQLDPGIVAEILDRFVEVGIVDDARFARNWAQERARTRRLSRRAISRELSVRGVSEELIEIALDQISPDDERQAALELCRIKARRLHGVDRQVALRRLSGQLARRGYSTGVAMPVIFQVLDELAE</sequence>
<proteinExistence type="inferred from homology"/>